<reference evidence="2 3" key="1">
    <citation type="journal article" date="2019" name="New Phytol.">
        <title>Comparative genomics reveals unique wood-decay strategies and fruiting body development in the Schizophyllaceae.</title>
        <authorList>
            <person name="Almasi E."/>
            <person name="Sahu N."/>
            <person name="Krizsan K."/>
            <person name="Balint B."/>
            <person name="Kovacs G.M."/>
            <person name="Kiss B."/>
            <person name="Cseklye J."/>
            <person name="Drula E."/>
            <person name="Henrissat B."/>
            <person name="Nagy I."/>
            <person name="Chovatia M."/>
            <person name="Adam C."/>
            <person name="LaButti K."/>
            <person name="Lipzen A."/>
            <person name="Riley R."/>
            <person name="Grigoriev I.V."/>
            <person name="Nagy L.G."/>
        </authorList>
    </citation>
    <scope>NUCLEOTIDE SEQUENCE [LARGE SCALE GENOMIC DNA]</scope>
    <source>
        <strain evidence="2 3">NL-1724</strain>
    </source>
</reference>
<evidence type="ECO:0000313" key="2">
    <source>
        <dbReference type="EMBL" id="TRM70370.1"/>
    </source>
</evidence>
<comment type="caution">
    <text evidence="2">The sequence shown here is derived from an EMBL/GenBank/DDBJ whole genome shotgun (WGS) entry which is preliminary data.</text>
</comment>
<evidence type="ECO:0000313" key="3">
    <source>
        <dbReference type="Proteomes" id="UP000320762"/>
    </source>
</evidence>
<keyword evidence="1" id="KW-0732">Signal</keyword>
<dbReference type="OrthoDB" id="275748at2759"/>
<keyword evidence="3" id="KW-1185">Reference proteome</keyword>
<dbReference type="STRING" id="97359.A0A550D002"/>
<name>A0A550D002_9AGAR</name>
<dbReference type="Gene3D" id="3.90.280.10">
    <property type="entry name" value="PEBP-like"/>
    <property type="match status" value="1"/>
</dbReference>
<dbReference type="InterPro" id="IPR008914">
    <property type="entry name" value="PEBP"/>
</dbReference>
<dbReference type="PANTHER" id="PTHR11362:SF140">
    <property type="entry name" value="PEBP-LIKE PROTEIN"/>
    <property type="match status" value="1"/>
</dbReference>
<feature type="chain" id="PRO_5022189451" evidence="1">
    <location>
        <begin position="20"/>
        <end position="242"/>
    </location>
</feature>
<gene>
    <name evidence="2" type="ORF">BD626DRAFT_544757</name>
</gene>
<dbReference type="SUPFAM" id="SSF49777">
    <property type="entry name" value="PEBP-like"/>
    <property type="match status" value="1"/>
</dbReference>
<organism evidence="2 3">
    <name type="scientific">Schizophyllum amplum</name>
    <dbReference type="NCBI Taxonomy" id="97359"/>
    <lineage>
        <taxon>Eukaryota</taxon>
        <taxon>Fungi</taxon>
        <taxon>Dikarya</taxon>
        <taxon>Basidiomycota</taxon>
        <taxon>Agaricomycotina</taxon>
        <taxon>Agaricomycetes</taxon>
        <taxon>Agaricomycetidae</taxon>
        <taxon>Agaricales</taxon>
        <taxon>Schizophyllaceae</taxon>
        <taxon>Schizophyllum</taxon>
    </lineage>
</organism>
<sequence>MRLATILLSCLLTIAAARGTHRLFDVDGDHKLHTALVTRADKATTNSVREAFYAAKVVPDVLPSFDPTLLLNVNFTNSGLEDPSVTVEPGVLLTRNQTKFIPEFSISNITEDDGEKTYVVVQVDPDAHTPQNPDVAQVRHLLGGNYTTDGTAATGLALRNSSVAVSEWMRPSPPAGSDPHRYVILLYAQPDNFSAASIAPLVPVNASSSPLHFNLSEFAQATGLGLPVAGTYFLTGPDAASA</sequence>
<dbReference type="EMBL" id="VDMD01000001">
    <property type="protein sequence ID" value="TRM70370.1"/>
    <property type="molecule type" value="Genomic_DNA"/>
</dbReference>
<protein>
    <submittedName>
        <fullName evidence="2">Phosphatidylethanolamine-binding protein</fullName>
    </submittedName>
</protein>
<dbReference type="CDD" id="cd00866">
    <property type="entry name" value="PEBP_euk"/>
    <property type="match status" value="1"/>
</dbReference>
<dbReference type="InterPro" id="IPR035810">
    <property type="entry name" value="PEBP_euk"/>
</dbReference>
<proteinExistence type="predicted"/>
<accession>A0A550D002</accession>
<dbReference type="InterPro" id="IPR036610">
    <property type="entry name" value="PEBP-like_sf"/>
</dbReference>
<dbReference type="Pfam" id="PF01161">
    <property type="entry name" value="PBP"/>
    <property type="match status" value="1"/>
</dbReference>
<dbReference type="AlphaFoldDB" id="A0A550D002"/>
<dbReference type="PANTHER" id="PTHR11362">
    <property type="entry name" value="PHOSPHATIDYLETHANOLAMINE-BINDING PROTEIN"/>
    <property type="match status" value="1"/>
</dbReference>
<dbReference type="Proteomes" id="UP000320762">
    <property type="component" value="Unassembled WGS sequence"/>
</dbReference>
<feature type="signal peptide" evidence="1">
    <location>
        <begin position="1"/>
        <end position="19"/>
    </location>
</feature>
<evidence type="ECO:0000256" key="1">
    <source>
        <dbReference type="SAM" id="SignalP"/>
    </source>
</evidence>